<dbReference type="AlphaFoldDB" id="A0A3N2DHQ8"/>
<dbReference type="Pfam" id="PF02951">
    <property type="entry name" value="GSH-S_N"/>
    <property type="match status" value="1"/>
</dbReference>
<dbReference type="UniPathway" id="UPA00142">
    <property type="reaction ID" value="UER00210"/>
</dbReference>
<protein>
    <recommendedName>
        <fullName evidence="11">Glutathione synthetase</fullName>
        <ecNumber evidence="11">6.3.2.3</ecNumber>
    </recommendedName>
    <alternativeName>
        <fullName evidence="11">GSH synthetase</fullName>
        <shortName evidence="11">GSH-S</shortName>
        <shortName evidence="11">GSHase</shortName>
    </alternativeName>
    <alternativeName>
        <fullName evidence="11">Glutathione synthase</fullName>
    </alternativeName>
</protein>
<reference evidence="13 14" key="1">
    <citation type="submission" date="2018-11" db="EMBL/GenBank/DDBJ databases">
        <title>Genomic Encyclopedia of Type Strains, Phase IV (KMG-IV): sequencing the most valuable type-strain genomes for metagenomic binning, comparative biology and taxonomic classification.</title>
        <authorList>
            <person name="Goeker M."/>
        </authorList>
    </citation>
    <scope>NUCLEOTIDE SEQUENCE [LARGE SCALE GENOMIC DNA]</scope>
    <source>
        <strain evidence="13 14">DSM 100316</strain>
    </source>
</reference>
<comment type="cofactor">
    <cofactor evidence="2">
        <name>Mg(2+)</name>
        <dbReference type="ChEBI" id="CHEBI:18420"/>
    </cofactor>
</comment>
<keyword evidence="6 11" id="KW-0547">Nucleotide-binding</keyword>
<evidence type="ECO:0000313" key="13">
    <source>
        <dbReference type="EMBL" id="ROR98924.1"/>
    </source>
</evidence>
<keyword evidence="3 11" id="KW-0436">Ligase</keyword>
<comment type="similarity">
    <text evidence="11">Belongs to the prokaryotic GSH synthase family.</text>
</comment>
<dbReference type="GO" id="GO:0004363">
    <property type="term" value="F:glutathione synthase activity"/>
    <property type="evidence" value="ECO:0007669"/>
    <property type="project" value="UniProtKB-UniRule"/>
</dbReference>
<feature type="domain" description="ATP-grasp" evidence="12">
    <location>
        <begin position="155"/>
        <end position="341"/>
    </location>
</feature>
<comment type="caution">
    <text evidence="13">The sequence shown here is derived from an EMBL/GenBank/DDBJ whole genome shotgun (WGS) entry which is preliminary data.</text>
</comment>
<evidence type="ECO:0000256" key="1">
    <source>
        <dbReference type="ARBA" id="ARBA00001936"/>
    </source>
</evidence>
<dbReference type="Gene3D" id="3.30.470.20">
    <property type="entry name" value="ATP-grasp fold, B domain"/>
    <property type="match status" value="1"/>
</dbReference>
<sequence>MVYFSVDTEVTIQQRLPIIGSVLINRYPYMTIRLAIVMDDITAINVKKDSTLAMFAAAQQKGWELFYIQQPDLYLEQGLAKAIAQPITNISYNADDYCQLGEPSKITLSELDVVLMRKDPPFDNEYIYSTYILEAAEREGTLIVNRPSSLRDCNEKIFATQFPQCCPPVLVSRNNDLLKAFYLEHRDVIFKPLDGMGGTAIFRVKAGDPNLSVILETLTQYGSQSIMAQRFIPEITQGDKRILMVDGKPVDYALARVPAEGETRGNLAAGGSGVPQPLTERDRWICQQVAPTLREKGLLFVGLDVIGDYLTEINVTSPTCIRELDDAYNLDIAGQLMQSIEQQLKNN</sequence>
<evidence type="ECO:0000256" key="9">
    <source>
        <dbReference type="ARBA" id="ARBA00023211"/>
    </source>
</evidence>
<comment type="cofactor">
    <cofactor evidence="1">
        <name>Mn(2+)</name>
        <dbReference type="ChEBI" id="CHEBI:29035"/>
    </cofactor>
</comment>
<gene>
    <name evidence="11" type="primary">gshB</name>
    <name evidence="13" type="ORF">EDC56_3164</name>
</gene>
<dbReference type="InterPro" id="IPR006284">
    <property type="entry name" value="Glut_synth_pro"/>
</dbReference>
<evidence type="ECO:0000313" key="14">
    <source>
        <dbReference type="Proteomes" id="UP000275394"/>
    </source>
</evidence>
<keyword evidence="8" id="KW-0460">Magnesium</keyword>
<keyword evidence="7 11" id="KW-0067">ATP-binding</keyword>
<dbReference type="InterPro" id="IPR004218">
    <property type="entry name" value="GSHS_ATP-bd"/>
</dbReference>
<evidence type="ECO:0000259" key="12">
    <source>
        <dbReference type="PROSITE" id="PS50975"/>
    </source>
</evidence>
<dbReference type="SUPFAM" id="SSF56059">
    <property type="entry name" value="Glutathione synthetase ATP-binding domain-like"/>
    <property type="match status" value="1"/>
</dbReference>
<dbReference type="InterPro" id="IPR013815">
    <property type="entry name" value="ATP_grasp_subdomain_1"/>
</dbReference>
<evidence type="ECO:0000256" key="8">
    <source>
        <dbReference type="ARBA" id="ARBA00022842"/>
    </source>
</evidence>
<evidence type="ECO:0000256" key="4">
    <source>
        <dbReference type="ARBA" id="ARBA00022684"/>
    </source>
</evidence>
<evidence type="ECO:0000256" key="7">
    <source>
        <dbReference type="ARBA" id="ARBA00022840"/>
    </source>
</evidence>
<dbReference type="SUPFAM" id="SSF52440">
    <property type="entry name" value="PreATP-grasp domain"/>
    <property type="match status" value="1"/>
</dbReference>
<dbReference type="HAMAP" id="MF_00162">
    <property type="entry name" value="GSH_S"/>
    <property type="match status" value="1"/>
</dbReference>
<dbReference type="EMBL" id="RKHR01000006">
    <property type="protein sequence ID" value="ROR98924.1"/>
    <property type="molecule type" value="Genomic_DNA"/>
</dbReference>
<evidence type="ECO:0000256" key="5">
    <source>
        <dbReference type="ARBA" id="ARBA00022723"/>
    </source>
</evidence>
<dbReference type="PANTHER" id="PTHR21621">
    <property type="entry name" value="RIBOSOMAL PROTEIN S6 MODIFICATION PROTEIN"/>
    <property type="match status" value="1"/>
</dbReference>
<dbReference type="NCBIfam" id="TIGR01380">
    <property type="entry name" value="glut_syn"/>
    <property type="match status" value="1"/>
</dbReference>
<accession>A0A3N2DHQ8</accession>
<dbReference type="PROSITE" id="PS50975">
    <property type="entry name" value="ATP_GRASP"/>
    <property type="match status" value="1"/>
</dbReference>
<keyword evidence="4 11" id="KW-0317">Glutathione biosynthesis</keyword>
<evidence type="ECO:0000256" key="2">
    <source>
        <dbReference type="ARBA" id="ARBA00001946"/>
    </source>
</evidence>
<dbReference type="GO" id="GO:0005524">
    <property type="term" value="F:ATP binding"/>
    <property type="evidence" value="ECO:0007669"/>
    <property type="project" value="UniProtKB-UniRule"/>
</dbReference>
<dbReference type="PANTHER" id="PTHR21621:SF4">
    <property type="entry name" value="GLUTATHIONE SYNTHETASE"/>
    <property type="match status" value="1"/>
</dbReference>
<dbReference type="FunFam" id="3.30.1490.20:FF:000009">
    <property type="entry name" value="Glutathione synthetase"/>
    <property type="match status" value="1"/>
</dbReference>
<comment type="pathway">
    <text evidence="11">Sulfur metabolism; glutathione biosynthesis; glutathione from L-cysteine and L-glutamate: step 2/2.</text>
</comment>
<dbReference type="GO" id="GO:0005737">
    <property type="term" value="C:cytoplasm"/>
    <property type="evidence" value="ECO:0007669"/>
    <property type="project" value="TreeGrafter"/>
</dbReference>
<dbReference type="GO" id="GO:0046872">
    <property type="term" value="F:metal ion binding"/>
    <property type="evidence" value="ECO:0007669"/>
    <property type="project" value="UniProtKB-KW"/>
</dbReference>
<evidence type="ECO:0000256" key="10">
    <source>
        <dbReference type="ARBA" id="ARBA00050650"/>
    </source>
</evidence>
<name>A0A3N2DHQ8_9GAMM</name>
<dbReference type="NCBIfam" id="NF003573">
    <property type="entry name" value="PRK05246.1"/>
    <property type="match status" value="1"/>
</dbReference>
<keyword evidence="9" id="KW-0464">Manganese</keyword>
<organism evidence="13 14">
    <name type="scientific">Sinobacterium caligoides</name>
    <dbReference type="NCBI Taxonomy" id="933926"/>
    <lineage>
        <taxon>Bacteria</taxon>
        <taxon>Pseudomonadati</taxon>
        <taxon>Pseudomonadota</taxon>
        <taxon>Gammaproteobacteria</taxon>
        <taxon>Cellvibrionales</taxon>
        <taxon>Spongiibacteraceae</taxon>
        <taxon>Sinobacterium</taxon>
    </lineage>
</organism>
<keyword evidence="5" id="KW-0479">Metal-binding</keyword>
<evidence type="ECO:0000256" key="11">
    <source>
        <dbReference type="HAMAP-Rule" id="MF_00162"/>
    </source>
</evidence>
<comment type="catalytic activity">
    <reaction evidence="10 11">
        <text>gamma-L-glutamyl-L-cysteine + glycine + ATP = glutathione + ADP + phosphate + H(+)</text>
        <dbReference type="Rhea" id="RHEA:13557"/>
        <dbReference type="ChEBI" id="CHEBI:15378"/>
        <dbReference type="ChEBI" id="CHEBI:30616"/>
        <dbReference type="ChEBI" id="CHEBI:43474"/>
        <dbReference type="ChEBI" id="CHEBI:57305"/>
        <dbReference type="ChEBI" id="CHEBI:57925"/>
        <dbReference type="ChEBI" id="CHEBI:58173"/>
        <dbReference type="ChEBI" id="CHEBI:456216"/>
        <dbReference type="EC" id="6.3.2.3"/>
    </reaction>
</comment>
<dbReference type="Gene3D" id="3.30.1490.20">
    <property type="entry name" value="ATP-grasp fold, A domain"/>
    <property type="match status" value="1"/>
</dbReference>
<keyword evidence="14" id="KW-1185">Reference proteome</keyword>
<dbReference type="Gene3D" id="3.40.50.20">
    <property type="match status" value="1"/>
</dbReference>
<proteinExistence type="inferred from homology"/>
<evidence type="ECO:0000256" key="3">
    <source>
        <dbReference type="ARBA" id="ARBA00022598"/>
    </source>
</evidence>
<dbReference type="FunFam" id="3.40.50.20:FF:000009">
    <property type="entry name" value="Glutathione synthetase"/>
    <property type="match status" value="1"/>
</dbReference>
<dbReference type="Pfam" id="PF02955">
    <property type="entry name" value="GSH-S_ATP"/>
    <property type="match status" value="1"/>
</dbReference>
<dbReference type="FunFam" id="3.30.470.20:FF:000010">
    <property type="entry name" value="Glutathione synthetase"/>
    <property type="match status" value="1"/>
</dbReference>
<dbReference type="InterPro" id="IPR016185">
    <property type="entry name" value="PreATP-grasp_dom_sf"/>
</dbReference>
<dbReference type="EC" id="6.3.2.3" evidence="11"/>
<evidence type="ECO:0000256" key="6">
    <source>
        <dbReference type="ARBA" id="ARBA00022741"/>
    </source>
</evidence>
<dbReference type="Proteomes" id="UP000275394">
    <property type="component" value="Unassembled WGS sequence"/>
</dbReference>
<dbReference type="InterPro" id="IPR004215">
    <property type="entry name" value="GSHS_N"/>
</dbReference>
<dbReference type="InterPro" id="IPR011761">
    <property type="entry name" value="ATP-grasp"/>
</dbReference>